<evidence type="ECO:0000313" key="2">
    <source>
        <dbReference type="Proteomes" id="UP001183629"/>
    </source>
</evidence>
<dbReference type="SUPFAM" id="SSF82607">
    <property type="entry name" value="YbaB-like"/>
    <property type="match status" value="1"/>
</dbReference>
<sequence>MFEGLEFDSAIRRIDDWQEGFEERRRRAQELSGRLADLCVTVSSESGLVEVSVGSRGELRDLTLEEGIRKRSAADTAQEILRTVESAKRALRDRVQEAVTETVGADSASGRAVIAGYGFEEPR</sequence>
<dbReference type="RefSeq" id="WP_310411572.1">
    <property type="nucleotide sequence ID" value="NZ_JAVDYC010000001.1"/>
</dbReference>
<dbReference type="Pfam" id="PF02575">
    <property type="entry name" value="YbaB_DNA_bd"/>
    <property type="match status" value="1"/>
</dbReference>
<gene>
    <name evidence="1" type="ORF">J2S44_002201</name>
</gene>
<dbReference type="Proteomes" id="UP001183629">
    <property type="component" value="Unassembled WGS sequence"/>
</dbReference>
<evidence type="ECO:0000313" key="1">
    <source>
        <dbReference type="EMBL" id="MDR7321951.1"/>
    </source>
</evidence>
<dbReference type="Gene3D" id="3.30.1310.10">
    <property type="entry name" value="Nucleoid-associated protein YbaB-like domain"/>
    <property type="match status" value="1"/>
</dbReference>
<name>A0AAE3ZND8_9ACTN</name>
<comment type="caution">
    <text evidence="1">The sequence shown here is derived from an EMBL/GenBank/DDBJ whole genome shotgun (WGS) entry which is preliminary data.</text>
</comment>
<accession>A0AAE3ZND8</accession>
<dbReference type="AlphaFoldDB" id="A0AAE3ZND8"/>
<reference evidence="1 2" key="1">
    <citation type="submission" date="2023-07" db="EMBL/GenBank/DDBJ databases">
        <title>Sequencing the genomes of 1000 actinobacteria strains.</title>
        <authorList>
            <person name="Klenk H.-P."/>
        </authorList>
    </citation>
    <scope>NUCLEOTIDE SEQUENCE [LARGE SCALE GENOMIC DNA]</scope>
    <source>
        <strain evidence="1 2">DSM 44711</strain>
    </source>
</reference>
<dbReference type="GO" id="GO:0003677">
    <property type="term" value="F:DNA binding"/>
    <property type="evidence" value="ECO:0007669"/>
    <property type="project" value="UniProtKB-KW"/>
</dbReference>
<keyword evidence="2" id="KW-1185">Reference proteome</keyword>
<organism evidence="1 2">
    <name type="scientific">Catenuloplanes niger</name>
    <dbReference type="NCBI Taxonomy" id="587534"/>
    <lineage>
        <taxon>Bacteria</taxon>
        <taxon>Bacillati</taxon>
        <taxon>Actinomycetota</taxon>
        <taxon>Actinomycetes</taxon>
        <taxon>Micromonosporales</taxon>
        <taxon>Micromonosporaceae</taxon>
        <taxon>Catenuloplanes</taxon>
    </lineage>
</organism>
<protein>
    <submittedName>
        <fullName evidence="1">DNA-binding protein YbaB</fullName>
    </submittedName>
</protein>
<dbReference type="InterPro" id="IPR004401">
    <property type="entry name" value="YbaB/EbfC"/>
</dbReference>
<keyword evidence="1" id="KW-0238">DNA-binding</keyword>
<proteinExistence type="predicted"/>
<dbReference type="InterPro" id="IPR036894">
    <property type="entry name" value="YbaB-like_sf"/>
</dbReference>
<dbReference type="EMBL" id="JAVDYC010000001">
    <property type="protein sequence ID" value="MDR7321951.1"/>
    <property type="molecule type" value="Genomic_DNA"/>
</dbReference>